<evidence type="ECO:0000256" key="1">
    <source>
        <dbReference type="SAM" id="MobiDB-lite"/>
    </source>
</evidence>
<proteinExistence type="predicted"/>
<dbReference type="GeneID" id="16606847"/>
<organism evidence="2 3">
    <name type="scientific">Pandoravirus salinus</name>
    <dbReference type="NCBI Taxonomy" id="1349410"/>
    <lineage>
        <taxon>Viruses</taxon>
        <taxon>Pandoravirus</taxon>
    </lineage>
</organism>
<dbReference type="Gene3D" id="1.25.40.20">
    <property type="entry name" value="Ankyrin repeat-containing domain"/>
    <property type="match status" value="3"/>
</dbReference>
<evidence type="ECO:0000313" key="3">
    <source>
        <dbReference type="Proteomes" id="UP000204584"/>
    </source>
</evidence>
<dbReference type="InterPro" id="IPR002110">
    <property type="entry name" value="Ankyrin_rpt"/>
</dbReference>
<reference evidence="2 3" key="1">
    <citation type="journal article" date="2013" name="Science">
        <title>Pandoraviruses: amoeba viruses with genomes up to 2.5 Mb reaching that of parasitic eukaryotes.</title>
        <authorList>
            <person name="Philippe N."/>
            <person name="Legendre M."/>
            <person name="Doutre G."/>
            <person name="Coute Y."/>
            <person name="Poirot O."/>
            <person name="Lescot M."/>
            <person name="Arslan D."/>
            <person name="Seltzer V."/>
            <person name="Bertaux L."/>
            <person name="Bruley C."/>
            <person name="Garin J."/>
            <person name="Claverie J.M."/>
            <person name="Abergel C."/>
        </authorList>
    </citation>
    <scope>NUCLEOTIDE SEQUENCE [LARGE SCALE GENOMIC DNA]</scope>
</reference>
<dbReference type="SUPFAM" id="SSF48403">
    <property type="entry name" value="Ankyrin repeat"/>
    <property type="match status" value="2"/>
</dbReference>
<dbReference type="SMART" id="SM00248">
    <property type="entry name" value="ANK"/>
    <property type="match status" value="3"/>
</dbReference>
<accession>S4W425</accession>
<dbReference type="Pfam" id="PF12796">
    <property type="entry name" value="Ank_2"/>
    <property type="match status" value="1"/>
</dbReference>
<name>S4W425_9VIRU</name>
<dbReference type="RefSeq" id="YP_008438134.1">
    <property type="nucleotide sequence ID" value="NC_022098.1"/>
</dbReference>
<dbReference type="Pfam" id="PF13637">
    <property type="entry name" value="Ank_4"/>
    <property type="match status" value="2"/>
</dbReference>
<dbReference type="Proteomes" id="UP000204584">
    <property type="component" value="Segment"/>
</dbReference>
<gene>
    <name evidence="2" type="ORF">psal_cds_928</name>
</gene>
<feature type="region of interest" description="Disordered" evidence="1">
    <location>
        <begin position="1"/>
        <end position="41"/>
    </location>
</feature>
<evidence type="ECO:0000313" key="2">
    <source>
        <dbReference type="EMBL" id="AGO85060.1"/>
    </source>
</evidence>
<dbReference type="PANTHER" id="PTHR46586">
    <property type="entry name" value="ANKYRIN REPEAT-CONTAINING PROTEIN"/>
    <property type="match status" value="1"/>
</dbReference>
<dbReference type="PANTHER" id="PTHR46586:SF3">
    <property type="entry name" value="ANKYRIN REPEAT-CONTAINING PROTEIN"/>
    <property type="match status" value="1"/>
</dbReference>
<dbReference type="InterPro" id="IPR052050">
    <property type="entry name" value="SecEffector_AnkRepeat"/>
</dbReference>
<sequence>MARPPAETARGRYAGQWPLRASAPKEEKGKKKERKKSIKQARSLRMDALPAELVATIVSRLGDRDFCRARAAHRCFHVDSPAGVAKRLAPWRDRKTPEAFCAVGLVEALVVLAERHVPMGPPCVWAAVEHGHLGVLRFLVDNGVSLKVPPRRRMRHIGRVPAPGAPTKQYADLIATAATAGRIDMMLFLEANGAPLIPGWAAIEGAARGGHVDALTWLSRPNVRHVYTATPKAMDEAAIAGHLDAVRFLHENRTEGCTTAAMDGAAAGGHLAIVIYLHTHRIEGCTKAALTSAASNGHLDVVRWLHANRAEGCYESAALLAHANGHRAVTQYICAQGIGLDVRSPNLSNILLTACINGAVDVLDWAWRQYPTILCADHVGTVLWSGAVSKANSDAMRWLHEADVKGCTKAIGDGLARMGDLDALVWLHGCRPDAVGKSAMGAAAAGGHVRVVSWLRDTVGTGDGPTAVVNIAARHGHLALIQHMCDAADAVLTTAAMDRAAGHGHLEVVQWLHVHRTEGCTTAAMDKAAARGHLEVVQWLHAHRTEGCTTAAMDGAAAHGHLAVVQWLHENRTEGCTTGAMDGAAGHGHLEVVQWLHENRTEGCTTDAMDDAAAASFAQVVEWLHAHRTEGCTERAANASYAGIRRFVLDNRPADCRRPARPRDTIAVDWIWSHD</sequence>
<dbReference type="InterPro" id="IPR036770">
    <property type="entry name" value="Ankyrin_rpt-contain_sf"/>
</dbReference>
<dbReference type="EMBL" id="KC977571">
    <property type="protein sequence ID" value="AGO85060.1"/>
    <property type="molecule type" value="Genomic_DNA"/>
</dbReference>
<protein>
    <submittedName>
        <fullName evidence="2">Ankyrin repeat domain containing protein</fullName>
    </submittedName>
</protein>
<dbReference type="KEGG" id="vg:16606847"/>
<keyword evidence="3" id="KW-1185">Reference proteome</keyword>